<dbReference type="InterPro" id="IPR036237">
    <property type="entry name" value="Xyl_isomerase-like_sf"/>
</dbReference>
<proteinExistence type="predicted"/>
<evidence type="ECO:0000313" key="2">
    <source>
        <dbReference type="EMBL" id="CAB4571852.1"/>
    </source>
</evidence>
<dbReference type="SUPFAM" id="SSF51658">
    <property type="entry name" value="Xylose isomerase-like"/>
    <property type="match status" value="1"/>
</dbReference>
<protein>
    <submittedName>
        <fullName evidence="2">Unannotated protein</fullName>
    </submittedName>
</protein>
<dbReference type="InterPro" id="IPR013022">
    <property type="entry name" value="Xyl_isomerase-like_TIM-brl"/>
</dbReference>
<dbReference type="PANTHER" id="PTHR12110:SF47">
    <property type="match status" value="1"/>
</dbReference>
<dbReference type="AlphaFoldDB" id="A0A6J6E610"/>
<gene>
    <name evidence="2" type="ORF">UFOPK1684_00775</name>
</gene>
<name>A0A6J6E610_9ZZZZ</name>
<accession>A0A6J6E610</accession>
<evidence type="ECO:0000259" key="1">
    <source>
        <dbReference type="Pfam" id="PF01261"/>
    </source>
</evidence>
<feature type="domain" description="Xylose isomerase-like TIM barrel" evidence="1">
    <location>
        <begin position="20"/>
        <end position="257"/>
    </location>
</feature>
<sequence length="274" mass="30367">MYTIGVSTSSFFPQSLEDAFRLAKEAGAEGMEIMVTNAPETQDPRVLDFLSRRFDLPIVSIHAPVLLLTHGVFGYDPAHKLERSAELAVMLGADTVVVHPPFRWQVLYSRRFEKVVHEVADTHGVTIAVENMFGWAASSINIEAYAPSWNPGRLDLPSLTLDFSHAAMQGISALRLAREWGERLAHVHLCDGTSPKENFHLFDEHLLPGKGTQPVGETLELLAQSGFRGHVIAEVSTAKAQSDEQRVQMVKSSLDFARYYMAVGRERLKAGVAR</sequence>
<dbReference type="PANTHER" id="PTHR12110">
    <property type="entry name" value="HYDROXYPYRUVATE ISOMERASE"/>
    <property type="match status" value="1"/>
</dbReference>
<dbReference type="Gene3D" id="3.20.20.150">
    <property type="entry name" value="Divalent-metal-dependent TIM barrel enzymes"/>
    <property type="match status" value="1"/>
</dbReference>
<reference evidence="2" key="1">
    <citation type="submission" date="2020-05" db="EMBL/GenBank/DDBJ databases">
        <authorList>
            <person name="Chiriac C."/>
            <person name="Salcher M."/>
            <person name="Ghai R."/>
            <person name="Kavagutti S V."/>
        </authorList>
    </citation>
    <scope>NUCLEOTIDE SEQUENCE</scope>
</reference>
<dbReference type="Pfam" id="PF01261">
    <property type="entry name" value="AP_endonuc_2"/>
    <property type="match status" value="1"/>
</dbReference>
<dbReference type="InterPro" id="IPR050312">
    <property type="entry name" value="IolE/XylAMocC-like"/>
</dbReference>
<dbReference type="EMBL" id="CAEZTM010000030">
    <property type="protein sequence ID" value="CAB4571852.1"/>
    <property type="molecule type" value="Genomic_DNA"/>
</dbReference>
<organism evidence="2">
    <name type="scientific">freshwater metagenome</name>
    <dbReference type="NCBI Taxonomy" id="449393"/>
    <lineage>
        <taxon>unclassified sequences</taxon>
        <taxon>metagenomes</taxon>
        <taxon>ecological metagenomes</taxon>
    </lineage>
</organism>